<feature type="domain" description="PDZ" evidence="8">
    <location>
        <begin position="50"/>
        <end position="131"/>
    </location>
</feature>
<feature type="domain" description="PDZ" evidence="8">
    <location>
        <begin position="574"/>
        <end position="656"/>
    </location>
</feature>
<dbReference type="InterPro" id="IPR050716">
    <property type="entry name" value="MAGUK"/>
</dbReference>
<dbReference type="InterPro" id="IPR036028">
    <property type="entry name" value="SH3-like_dom_sf"/>
</dbReference>
<dbReference type="Gene3D" id="2.30.42.10">
    <property type="match status" value="2"/>
</dbReference>
<keyword evidence="10" id="KW-1185">Reference proteome</keyword>
<feature type="compositionally biased region" description="Polar residues" evidence="5">
    <location>
        <begin position="211"/>
        <end position="220"/>
    </location>
</feature>
<dbReference type="InterPro" id="IPR008144">
    <property type="entry name" value="Guanylate_kin-like_dom"/>
</dbReference>
<dbReference type="InterPro" id="IPR008145">
    <property type="entry name" value="GK/Ca_channel_bsu"/>
</dbReference>
<proteinExistence type="inferred from homology"/>
<feature type="region of interest" description="Disordered" evidence="5">
    <location>
        <begin position="294"/>
        <end position="333"/>
    </location>
</feature>
<dbReference type="Pfam" id="PF00625">
    <property type="entry name" value="Guanylate_kin"/>
    <property type="match status" value="1"/>
</dbReference>
<organism evidence="10 11">
    <name type="scientific">Saccoglossus kowalevskii</name>
    <name type="common">Acorn worm</name>
    <dbReference type="NCBI Taxonomy" id="10224"/>
    <lineage>
        <taxon>Eukaryota</taxon>
        <taxon>Metazoa</taxon>
        <taxon>Hemichordata</taxon>
        <taxon>Enteropneusta</taxon>
        <taxon>Harrimaniidae</taxon>
        <taxon>Saccoglossus</taxon>
    </lineage>
</organism>
<evidence type="ECO:0000256" key="4">
    <source>
        <dbReference type="SAM" id="Coils"/>
    </source>
</evidence>
<feature type="domain" description="SH3" evidence="6">
    <location>
        <begin position="665"/>
        <end position="736"/>
    </location>
</feature>
<dbReference type="InterPro" id="IPR027417">
    <property type="entry name" value="P-loop_NTPase"/>
</dbReference>
<evidence type="ECO:0000313" key="10">
    <source>
        <dbReference type="Proteomes" id="UP000694865"/>
    </source>
</evidence>
<sequence>MNGDVDVSQLGNGPMNGPIVTSGKDMMAGGDSYQYYNGDPEDMVVVLETTITMEGADNRFGFSVMGGMEEGISPRVDDITPGSPADRADLEVDDEILEVNGQSLETASHAEVIQHIHKCIRSRTISLRVKRRAPGDTNGPDPSSIQEAYVIAVEQQAKERLAKLSALEKVQPVDVSNMPGLERPGDINGTNVNGVLDKNHIYAVLKESYENNNVNGPTTEENGDESDVESVIQTSTAADNDNSRLDSGKIGITAIPTSAIGDNHSHTSSTSSARLNGLGSLRTESDPYINIAGGYHSPPGTKLVTEPPAQKSEVKEDKAPPTDFDKLDNTSNRMNMSSEENIEMEEFVPRELPVDCPPSFVKASGMKNPPPFYAQNENSDDIHSQATLPMNQQARRSKQKMKTEEMVQPQTHLNAGVTVVQANSIRSEDKWKQPQQIPVSSHGEQPVKTVGWRILTVMLLIDLLYASIVSGIAWWQNYASNSLIHNKVTKISTREVPFVPEADNAQLLVGEVKGILHTVNTYECEELKNIFRNAHFDSLLLAYDRIVQQDPYIVPPPEMEDEDDDMVSNFTEDSVKVVRIDKTAEPLGATVRNEGDSIVIGRIVRGGAADKSGLLHEGDEILDINGHEMKGKSVNEVCDLMATMTGTLTFLLIPCRDMKQANKENAIVHIRANFDYDPEDDMYIPCRELGLSFQKGDILHVINQEDANWWQAYREGEDDQTLAGLVPSKHFRQQREAMKHTLVDDQEPKKKGRWFCARKKKKKKKVLYNANQNEEYDVEEILTYEEVSLFKPRGNKKRPIVLIGPTNVGRHELRQRLLDNDPDRFAAAIPHTTRSKKSGEVDGKDYYFINKQRFEQDILTGKFVEHGEFEKNIYGTSLEAIRHVVSSGKMCVLNLHPQALKILKNSDLKPYIIFVRPPSLDRLRRMKAQTGENLKDEELRDMIEKGREMEDTHGHYFDYVLINSDLDRAYNELVSEINRIQVEPTWVPVTWLS</sequence>
<evidence type="ECO:0000313" key="11">
    <source>
        <dbReference type="RefSeq" id="XP_006825286.1"/>
    </source>
</evidence>
<reference evidence="11" key="1">
    <citation type="submission" date="2025-08" db="UniProtKB">
        <authorList>
            <consortium name="RefSeq"/>
        </authorList>
    </citation>
    <scope>IDENTIFICATION</scope>
    <source>
        <tissue evidence="11">Testes</tissue>
    </source>
</reference>
<dbReference type="PROSITE" id="PS50002">
    <property type="entry name" value="SH3"/>
    <property type="match status" value="1"/>
</dbReference>
<dbReference type="PROSITE" id="PS00856">
    <property type="entry name" value="GUANYLATE_KINASE_1"/>
    <property type="match status" value="1"/>
</dbReference>
<evidence type="ECO:0000256" key="2">
    <source>
        <dbReference type="ARBA" id="ARBA00022443"/>
    </source>
</evidence>
<dbReference type="InterPro" id="IPR001478">
    <property type="entry name" value="PDZ"/>
</dbReference>
<dbReference type="Gene3D" id="2.30.30.40">
    <property type="entry name" value="SH3 Domains"/>
    <property type="match status" value="1"/>
</dbReference>
<dbReference type="InterPro" id="IPR035601">
    <property type="entry name" value="MPP5_SH3"/>
</dbReference>
<dbReference type="Proteomes" id="UP000694865">
    <property type="component" value="Unplaced"/>
</dbReference>
<evidence type="ECO:0000259" key="9">
    <source>
        <dbReference type="PROSITE" id="PS51022"/>
    </source>
</evidence>
<accession>A0ABM0MZ45</accession>
<dbReference type="GeneID" id="100372796"/>
<feature type="compositionally biased region" description="Basic and acidic residues" evidence="5">
    <location>
        <begin position="312"/>
        <end position="328"/>
    </location>
</feature>
<dbReference type="InterPro" id="IPR004172">
    <property type="entry name" value="L27_dom"/>
</dbReference>
<dbReference type="PROSITE" id="PS50106">
    <property type="entry name" value="PDZ"/>
    <property type="match status" value="2"/>
</dbReference>
<dbReference type="CDD" id="cd12036">
    <property type="entry name" value="SH3_MPP5"/>
    <property type="match status" value="1"/>
</dbReference>
<keyword evidence="2 3" id="KW-0728">SH3 domain</keyword>
<feature type="region of interest" description="Disordered" evidence="5">
    <location>
        <begin position="211"/>
        <end position="230"/>
    </location>
</feature>
<evidence type="ECO:0000259" key="8">
    <source>
        <dbReference type="PROSITE" id="PS50106"/>
    </source>
</evidence>
<protein>
    <submittedName>
        <fullName evidence="11">MAGUK p55 subfamily member 5-like</fullName>
    </submittedName>
</protein>
<evidence type="ECO:0000256" key="5">
    <source>
        <dbReference type="SAM" id="MobiDB-lite"/>
    </source>
</evidence>
<dbReference type="SUPFAM" id="SSF50156">
    <property type="entry name" value="PDZ domain-like"/>
    <property type="match status" value="2"/>
</dbReference>
<dbReference type="CDD" id="cd00136">
    <property type="entry name" value="PDZ_canonical"/>
    <property type="match status" value="1"/>
</dbReference>
<feature type="domain" description="Guanylate kinase-like" evidence="7">
    <location>
        <begin position="797"/>
        <end position="978"/>
    </location>
</feature>
<dbReference type="Pfam" id="PF00595">
    <property type="entry name" value="PDZ"/>
    <property type="match status" value="2"/>
</dbReference>
<evidence type="ECO:0000259" key="6">
    <source>
        <dbReference type="PROSITE" id="PS50002"/>
    </source>
</evidence>
<evidence type="ECO:0000259" key="7">
    <source>
        <dbReference type="PROSITE" id="PS50052"/>
    </source>
</evidence>
<feature type="coiled-coil region" evidence="4">
    <location>
        <begin position="920"/>
        <end position="983"/>
    </location>
</feature>
<dbReference type="CDD" id="cd00071">
    <property type="entry name" value="GMPK"/>
    <property type="match status" value="1"/>
</dbReference>
<dbReference type="SMART" id="SM00072">
    <property type="entry name" value="GuKc"/>
    <property type="match status" value="1"/>
</dbReference>
<comment type="similarity">
    <text evidence="1">Belongs to the MAGUK family.</text>
</comment>
<dbReference type="RefSeq" id="XP_006825286.1">
    <property type="nucleotide sequence ID" value="XM_006825223.1"/>
</dbReference>
<dbReference type="Pfam" id="PF07653">
    <property type="entry name" value="SH3_2"/>
    <property type="match status" value="1"/>
</dbReference>
<dbReference type="InterPro" id="IPR001452">
    <property type="entry name" value="SH3_domain"/>
</dbReference>
<feature type="domain" description="L27" evidence="9">
    <location>
        <begin position="498"/>
        <end position="554"/>
    </location>
</feature>
<evidence type="ECO:0000256" key="1">
    <source>
        <dbReference type="ARBA" id="ARBA00007014"/>
    </source>
</evidence>
<feature type="region of interest" description="Disordered" evidence="5">
    <location>
        <begin position="1"/>
        <end position="23"/>
    </location>
</feature>
<dbReference type="Gene3D" id="1.20.1270.460">
    <property type="match status" value="1"/>
</dbReference>
<dbReference type="SUPFAM" id="SSF50044">
    <property type="entry name" value="SH3-domain"/>
    <property type="match status" value="1"/>
</dbReference>
<dbReference type="SMART" id="SM00228">
    <property type="entry name" value="PDZ"/>
    <property type="match status" value="2"/>
</dbReference>
<dbReference type="SUPFAM" id="SSF52540">
    <property type="entry name" value="P-loop containing nucleoside triphosphate hydrolases"/>
    <property type="match status" value="1"/>
</dbReference>
<evidence type="ECO:0000256" key="3">
    <source>
        <dbReference type="PROSITE-ProRule" id="PRU00192"/>
    </source>
</evidence>
<dbReference type="InterPro" id="IPR020590">
    <property type="entry name" value="Guanylate_kinase_CS"/>
</dbReference>
<keyword evidence="4" id="KW-0175">Coiled coil</keyword>
<dbReference type="CDD" id="cd06798">
    <property type="entry name" value="PDZ_MPP5-like"/>
    <property type="match status" value="1"/>
</dbReference>
<dbReference type="PROSITE" id="PS51022">
    <property type="entry name" value="L27"/>
    <property type="match status" value="1"/>
</dbReference>
<gene>
    <name evidence="11" type="primary">LOC100372796</name>
</gene>
<dbReference type="PROSITE" id="PS50052">
    <property type="entry name" value="GUANYLATE_KINASE_2"/>
    <property type="match status" value="1"/>
</dbReference>
<dbReference type="SMART" id="SM00326">
    <property type="entry name" value="SH3"/>
    <property type="match status" value="1"/>
</dbReference>
<dbReference type="Gene3D" id="3.40.50.300">
    <property type="entry name" value="P-loop containing nucleotide triphosphate hydrolases"/>
    <property type="match status" value="1"/>
</dbReference>
<dbReference type="PANTHER" id="PTHR23122">
    <property type="entry name" value="MEMBRANE-ASSOCIATED GUANYLATE KINASE MAGUK"/>
    <property type="match status" value="1"/>
</dbReference>
<name>A0ABM0MZ45_SACKO</name>
<dbReference type="InterPro" id="IPR036034">
    <property type="entry name" value="PDZ_sf"/>
</dbReference>